<feature type="transmembrane region" description="Helical" evidence="1">
    <location>
        <begin position="47"/>
        <end position="68"/>
    </location>
</feature>
<dbReference type="OMA" id="AFMINCL"/>
<gene>
    <name evidence="2" type="ORF">Tcan_13177</name>
</gene>
<sequence>MAMGKRTGYVGWMLLSTICVAALCVWAVFGLVDCFAQFHRKYAWVRYINMAIAPFAVLSSYFTTVAFLMRSTNAVYFTWMTAAGFIEDAFFMFLLSGEIVVTAGKV</sequence>
<name>A0A0B2VSE0_TOXCA</name>
<feature type="transmembrane region" description="Helical" evidence="1">
    <location>
        <begin position="12"/>
        <end position="35"/>
    </location>
</feature>
<organism evidence="2 3">
    <name type="scientific">Toxocara canis</name>
    <name type="common">Canine roundworm</name>
    <dbReference type="NCBI Taxonomy" id="6265"/>
    <lineage>
        <taxon>Eukaryota</taxon>
        <taxon>Metazoa</taxon>
        <taxon>Ecdysozoa</taxon>
        <taxon>Nematoda</taxon>
        <taxon>Chromadorea</taxon>
        <taxon>Rhabditida</taxon>
        <taxon>Spirurina</taxon>
        <taxon>Ascaridomorpha</taxon>
        <taxon>Ascaridoidea</taxon>
        <taxon>Toxocaridae</taxon>
        <taxon>Toxocara</taxon>
    </lineage>
</organism>
<protein>
    <submittedName>
        <fullName evidence="2">Uncharacterized protein</fullName>
    </submittedName>
</protein>
<dbReference type="AlphaFoldDB" id="A0A0B2VSE0"/>
<proteinExistence type="predicted"/>
<keyword evidence="1" id="KW-1133">Transmembrane helix</keyword>
<evidence type="ECO:0000313" key="3">
    <source>
        <dbReference type="Proteomes" id="UP000031036"/>
    </source>
</evidence>
<keyword evidence="1" id="KW-0812">Transmembrane</keyword>
<keyword evidence="1" id="KW-0472">Membrane</keyword>
<comment type="caution">
    <text evidence="2">The sequence shown here is derived from an EMBL/GenBank/DDBJ whole genome shotgun (WGS) entry which is preliminary data.</text>
</comment>
<dbReference type="EMBL" id="JPKZ01000618">
    <property type="protein sequence ID" value="KHN86471.1"/>
    <property type="molecule type" value="Genomic_DNA"/>
</dbReference>
<accession>A0A0B2VSE0</accession>
<keyword evidence="3" id="KW-1185">Reference proteome</keyword>
<dbReference type="Proteomes" id="UP000031036">
    <property type="component" value="Unassembled WGS sequence"/>
</dbReference>
<reference evidence="2 3" key="1">
    <citation type="submission" date="2014-11" db="EMBL/GenBank/DDBJ databases">
        <title>Genetic blueprint of the zoonotic pathogen Toxocara canis.</title>
        <authorList>
            <person name="Zhu X.-Q."/>
            <person name="Korhonen P.K."/>
            <person name="Cai H."/>
            <person name="Young N.D."/>
            <person name="Nejsum P."/>
            <person name="von Samson-Himmelstjerna G."/>
            <person name="Boag P.R."/>
            <person name="Tan P."/>
            <person name="Li Q."/>
            <person name="Min J."/>
            <person name="Yang Y."/>
            <person name="Wang X."/>
            <person name="Fang X."/>
            <person name="Hall R.S."/>
            <person name="Hofmann A."/>
            <person name="Sternberg P.W."/>
            <person name="Jex A.R."/>
            <person name="Gasser R.B."/>
        </authorList>
    </citation>
    <scope>NUCLEOTIDE SEQUENCE [LARGE SCALE GENOMIC DNA]</scope>
    <source>
        <strain evidence="2">PN_DK_2014</strain>
    </source>
</reference>
<evidence type="ECO:0000313" key="2">
    <source>
        <dbReference type="EMBL" id="KHN86471.1"/>
    </source>
</evidence>
<feature type="transmembrane region" description="Helical" evidence="1">
    <location>
        <begin position="74"/>
        <end position="95"/>
    </location>
</feature>
<evidence type="ECO:0000256" key="1">
    <source>
        <dbReference type="SAM" id="Phobius"/>
    </source>
</evidence>